<accession>A0A5E6WWD4</accession>
<name>A0A5E6WWD4_PSEFL</name>
<organism evidence="2 3">
    <name type="scientific">Pseudomonas fluorescens</name>
    <dbReference type="NCBI Taxonomy" id="294"/>
    <lineage>
        <taxon>Bacteria</taxon>
        <taxon>Pseudomonadati</taxon>
        <taxon>Pseudomonadota</taxon>
        <taxon>Gammaproteobacteria</taxon>
        <taxon>Pseudomonadales</taxon>
        <taxon>Pseudomonadaceae</taxon>
        <taxon>Pseudomonas</taxon>
    </lineage>
</organism>
<reference evidence="2 3" key="1">
    <citation type="submission" date="2019-09" db="EMBL/GenBank/DDBJ databases">
        <authorList>
            <person name="Chandra G."/>
            <person name="Truman W A."/>
        </authorList>
    </citation>
    <scope>NUCLEOTIDE SEQUENCE [LARGE SCALE GENOMIC DNA]</scope>
    <source>
        <strain evidence="2">PS645</strain>
    </source>
</reference>
<evidence type="ECO:0000256" key="1">
    <source>
        <dbReference type="SAM" id="MobiDB-lite"/>
    </source>
</evidence>
<dbReference type="OrthoDB" id="6893845at2"/>
<evidence type="ECO:0000313" key="2">
    <source>
        <dbReference type="EMBL" id="VVN32734.1"/>
    </source>
</evidence>
<dbReference type="Proteomes" id="UP000325607">
    <property type="component" value="Unassembled WGS sequence"/>
</dbReference>
<feature type="compositionally biased region" description="Basic and acidic residues" evidence="1">
    <location>
        <begin position="17"/>
        <end position="37"/>
    </location>
</feature>
<dbReference type="AlphaFoldDB" id="A0A5E6WWD4"/>
<gene>
    <name evidence="2" type="ORF">PS645_04916</name>
</gene>
<feature type="region of interest" description="Disordered" evidence="1">
    <location>
        <begin position="1"/>
        <end position="37"/>
    </location>
</feature>
<dbReference type="RefSeq" id="WP_150582752.1">
    <property type="nucleotide sequence ID" value="NZ_CABVGX010000059.1"/>
</dbReference>
<evidence type="ECO:0000313" key="3">
    <source>
        <dbReference type="Proteomes" id="UP000325607"/>
    </source>
</evidence>
<proteinExistence type="predicted"/>
<dbReference type="EMBL" id="CABVGX010000059">
    <property type="protein sequence ID" value="VVN32734.1"/>
    <property type="molecule type" value="Genomic_DNA"/>
</dbReference>
<protein>
    <submittedName>
        <fullName evidence="2">Uncharacterized protein</fullName>
    </submittedName>
</protein>
<sequence length="202" mass="23460">MNNYDIDDTSYLGSSENYHENGRPFSSYEDHNGAHGSLESEFRETLKEAKEEEPGVWNNVQRVSSHSHVMIYIYNGTSEKFRLSSASWDTDGQNEKYTIEPWDYLLFVLREDIPHFAKGRTSTQAKYNFTYQSENYAFEFLTRLWVRKEHSASSFDPTTIPLREHKIKTIGTKPLQCTSRITRTVSTKPYHYGIVISLGGDY</sequence>